<evidence type="ECO:0000313" key="2">
    <source>
        <dbReference type="EMBL" id="KZT04222.1"/>
    </source>
</evidence>
<dbReference type="GeneID" id="63821771"/>
<protein>
    <submittedName>
        <fullName evidence="2">Uncharacterized protein</fullName>
    </submittedName>
</protein>
<dbReference type="Proteomes" id="UP000076871">
    <property type="component" value="Unassembled WGS sequence"/>
</dbReference>
<evidence type="ECO:0000256" key="1">
    <source>
        <dbReference type="SAM" id="MobiDB-lite"/>
    </source>
</evidence>
<accession>A0A165D654</accession>
<keyword evidence="3" id="KW-1185">Reference proteome</keyword>
<feature type="compositionally biased region" description="Low complexity" evidence="1">
    <location>
        <begin position="177"/>
        <end position="191"/>
    </location>
</feature>
<evidence type="ECO:0000313" key="3">
    <source>
        <dbReference type="Proteomes" id="UP000076871"/>
    </source>
</evidence>
<name>A0A165D654_9APHY</name>
<sequence>MATRQNKKRKGVRNVINRERTVTTLTAGPESAFLIPTTTEEPGAALMSAPFPVSSSAGGGPNMQQPAFPMAPNFAPFSYNSYMPGQGFVPQHQPQHFFQPEPNLPPGQNDLEVLEKLKETIKSGQHELFQPVPQPAALASLFLGPKYVSRVPPHPEQVPVDYPQRHFDESAHHNDIPSNPANVNSAASNVPEQDNRLPSQSSQAWDGSRKPAPQPAGDSKIADNVLNSSNCPVLVGR</sequence>
<feature type="compositionally biased region" description="Basic and acidic residues" evidence="1">
    <location>
        <begin position="163"/>
        <end position="175"/>
    </location>
</feature>
<dbReference type="InParanoid" id="A0A165D654"/>
<organism evidence="2 3">
    <name type="scientific">Laetiporus sulphureus 93-53</name>
    <dbReference type="NCBI Taxonomy" id="1314785"/>
    <lineage>
        <taxon>Eukaryota</taxon>
        <taxon>Fungi</taxon>
        <taxon>Dikarya</taxon>
        <taxon>Basidiomycota</taxon>
        <taxon>Agaricomycotina</taxon>
        <taxon>Agaricomycetes</taxon>
        <taxon>Polyporales</taxon>
        <taxon>Laetiporus</taxon>
    </lineage>
</organism>
<reference evidence="2 3" key="1">
    <citation type="journal article" date="2016" name="Mol. Biol. Evol.">
        <title>Comparative Genomics of Early-Diverging Mushroom-Forming Fungi Provides Insights into the Origins of Lignocellulose Decay Capabilities.</title>
        <authorList>
            <person name="Nagy L.G."/>
            <person name="Riley R."/>
            <person name="Tritt A."/>
            <person name="Adam C."/>
            <person name="Daum C."/>
            <person name="Floudas D."/>
            <person name="Sun H."/>
            <person name="Yadav J.S."/>
            <person name="Pangilinan J."/>
            <person name="Larsson K.H."/>
            <person name="Matsuura K."/>
            <person name="Barry K."/>
            <person name="Labutti K."/>
            <person name="Kuo R."/>
            <person name="Ohm R.A."/>
            <person name="Bhattacharya S.S."/>
            <person name="Shirouzu T."/>
            <person name="Yoshinaga Y."/>
            <person name="Martin F.M."/>
            <person name="Grigoriev I.V."/>
            <person name="Hibbett D.S."/>
        </authorList>
    </citation>
    <scope>NUCLEOTIDE SEQUENCE [LARGE SCALE GENOMIC DNA]</scope>
    <source>
        <strain evidence="2 3">93-53</strain>
    </source>
</reference>
<gene>
    <name evidence="2" type="ORF">LAESUDRAFT_658263</name>
</gene>
<dbReference type="EMBL" id="KV427638">
    <property type="protein sequence ID" value="KZT04222.1"/>
    <property type="molecule type" value="Genomic_DNA"/>
</dbReference>
<dbReference type="RefSeq" id="XP_040761962.1">
    <property type="nucleotide sequence ID" value="XM_040904741.1"/>
</dbReference>
<feature type="region of interest" description="Disordered" evidence="1">
    <location>
        <begin position="154"/>
        <end position="237"/>
    </location>
</feature>
<feature type="compositionally biased region" description="Polar residues" evidence="1">
    <location>
        <begin position="196"/>
        <end position="205"/>
    </location>
</feature>
<dbReference type="STRING" id="1314785.A0A165D654"/>
<dbReference type="OrthoDB" id="3184410at2759"/>
<proteinExistence type="predicted"/>
<dbReference type="AlphaFoldDB" id="A0A165D654"/>